<sequence length="146" mass="16345">MPTIQRLFLIPFILPMVAMLSGCSHSGEDVRLTLCRDMVRVTLGVEPNWQDHRIALQRHDEAVVTLNWARAGGGVGQATCHYPYNAVEDDMMNAADPLTAYSTSPTRFVLDGRNIANPELARIIGQAMLRQGREWLDRARETLGVR</sequence>
<proteinExistence type="predicted"/>
<dbReference type="EMBL" id="SMAO01000001">
    <property type="protein sequence ID" value="TCT24249.1"/>
    <property type="molecule type" value="Genomic_DNA"/>
</dbReference>
<gene>
    <name evidence="2" type="ORF">EDC35_101571</name>
</gene>
<evidence type="ECO:0000313" key="3">
    <source>
        <dbReference type="Proteomes" id="UP000295717"/>
    </source>
</evidence>
<dbReference type="OrthoDB" id="5769720at2"/>
<feature type="signal peptide" evidence="1">
    <location>
        <begin position="1"/>
        <end position="26"/>
    </location>
</feature>
<evidence type="ECO:0000313" key="2">
    <source>
        <dbReference type="EMBL" id="TCT24249.1"/>
    </source>
</evidence>
<evidence type="ECO:0000256" key="1">
    <source>
        <dbReference type="SAM" id="SignalP"/>
    </source>
</evidence>
<comment type="caution">
    <text evidence="2">The sequence shown here is derived from an EMBL/GenBank/DDBJ whole genome shotgun (WGS) entry which is preliminary data.</text>
</comment>
<accession>A0A4R3NB36</accession>
<dbReference type="PROSITE" id="PS51257">
    <property type="entry name" value="PROKAR_LIPOPROTEIN"/>
    <property type="match status" value="1"/>
</dbReference>
<keyword evidence="1" id="KW-0732">Signal</keyword>
<dbReference type="RefSeq" id="WP_132975495.1">
    <property type="nucleotide sequence ID" value="NZ_SMAO01000001.1"/>
</dbReference>
<reference evidence="2 3" key="1">
    <citation type="submission" date="2019-03" db="EMBL/GenBank/DDBJ databases">
        <title>Genomic Encyclopedia of Type Strains, Phase IV (KMG-IV): sequencing the most valuable type-strain genomes for metagenomic binning, comparative biology and taxonomic classification.</title>
        <authorList>
            <person name="Goeker M."/>
        </authorList>
    </citation>
    <scope>NUCLEOTIDE SEQUENCE [LARGE SCALE GENOMIC DNA]</scope>
    <source>
        <strain evidence="2 3">DSM 13587</strain>
    </source>
</reference>
<protein>
    <submittedName>
        <fullName evidence="2">Uncharacterized protein</fullName>
    </submittedName>
</protein>
<dbReference type="AlphaFoldDB" id="A0A4R3NB36"/>
<feature type="chain" id="PRO_5020217130" evidence="1">
    <location>
        <begin position="27"/>
        <end position="146"/>
    </location>
</feature>
<dbReference type="Proteomes" id="UP000295717">
    <property type="component" value="Unassembled WGS sequence"/>
</dbReference>
<organism evidence="2 3">
    <name type="scientific">Thiobaca trueperi</name>
    <dbReference type="NCBI Taxonomy" id="127458"/>
    <lineage>
        <taxon>Bacteria</taxon>
        <taxon>Pseudomonadati</taxon>
        <taxon>Pseudomonadota</taxon>
        <taxon>Gammaproteobacteria</taxon>
        <taxon>Chromatiales</taxon>
        <taxon>Chromatiaceae</taxon>
        <taxon>Thiobaca</taxon>
    </lineage>
</organism>
<name>A0A4R3NB36_9GAMM</name>
<keyword evidence="3" id="KW-1185">Reference proteome</keyword>